<dbReference type="Gene3D" id="1.20.5.1030">
    <property type="entry name" value="Preprotein translocase secy subunit"/>
    <property type="match status" value="1"/>
</dbReference>
<comment type="similarity">
    <text evidence="9">Belongs to the SecE/SEC61-gamma family.</text>
</comment>
<dbReference type="NCBIfam" id="TIGR00964">
    <property type="entry name" value="secE_bact"/>
    <property type="match status" value="1"/>
</dbReference>
<dbReference type="Pfam" id="PF00584">
    <property type="entry name" value="SecE"/>
    <property type="match status" value="1"/>
</dbReference>
<accession>A0ABU5RNZ3</accession>
<feature type="transmembrane region" description="Helical" evidence="9">
    <location>
        <begin position="76"/>
        <end position="97"/>
    </location>
</feature>
<keyword evidence="9" id="KW-0793">Thylakoid</keyword>
<comment type="subcellular location">
    <subcellularLocation>
        <location evidence="9">Cell inner membrane</location>
        <topology evidence="9">Single-pass membrane protein</topology>
    </subcellularLocation>
    <subcellularLocation>
        <location evidence="9">Cellular thylakoid membrane</location>
        <topology evidence="9">Single-pass membrane protein</topology>
    </subcellularLocation>
    <subcellularLocation>
        <location evidence="1">Membrane</location>
    </subcellularLocation>
</comment>
<dbReference type="EMBL" id="JAYGHX010000001">
    <property type="protein sequence ID" value="MEA5389807.1"/>
    <property type="molecule type" value="Genomic_DNA"/>
</dbReference>
<evidence type="ECO:0000256" key="7">
    <source>
        <dbReference type="ARBA" id="ARBA00023010"/>
    </source>
</evidence>
<dbReference type="InterPro" id="IPR038379">
    <property type="entry name" value="SecE_sf"/>
</dbReference>
<dbReference type="PANTHER" id="PTHR33910:SF1">
    <property type="entry name" value="PROTEIN TRANSLOCASE SUBUNIT SECE"/>
    <property type="match status" value="1"/>
</dbReference>
<keyword evidence="8 9" id="KW-0472">Membrane</keyword>
<keyword evidence="2 9" id="KW-0813">Transport</keyword>
<feature type="compositionally biased region" description="Acidic residues" evidence="10">
    <location>
        <begin position="39"/>
        <end position="53"/>
    </location>
</feature>
<comment type="subunit">
    <text evidence="9">Component of the Sec protein translocase complex. Heterotrimer consisting of SecY, SecE and SecG subunits. The heterotrimers can form oligomers, although 1 heterotrimer is thought to be able to translocate proteins. Interacts with the ribosome. Interacts with SecDF, and other proteins may be involved. Interacts with SecA.</text>
</comment>
<keyword evidence="6 9" id="KW-1133">Transmembrane helix</keyword>
<evidence type="ECO:0000256" key="5">
    <source>
        <dbReference type="ARBA" id="ARBA00022927"/>
    </source>
</evidence>
<organism evidence="11 12">
    <name type="scientific">Cyanobium gracile UHCC 0139</name>
    <dbReference type="NCBI Taxonomy" id="3110308"/>
    <lineage>
        <taxon>Bacteria</taxon>
        <taxon>Bacillati</taxon>
        <taxon>Cyanobacteriota</taxon>
        <taxon>Cyanophyceae</taxon>
        <taxon>Synechococcales</taxon>
        <taxon>Prochlorococcaceae</taxon>
        <taxon>Cyanobium</taxon>
    </lineage>
</organism>
<comment type="caution">
    <text evidence="11">The sequence shown here is derived from an EMBL/GenBank/DDBJ whole genome shotgun (WGS) entry which is preliminary data.</text>
</comment>
<keyword evidence="4 9" id="KW-0812">Transmembrane</keyword>
<keyword evidence="7 9" id="KW-0811">Translocation</keyword>
<feature type="region of interest" description="Disordered" evidence="10">
    <location>
        <begin position="1"/>
        <end position="53"/>
    </location>
</feature>
<evidence type="ECO:0000256" key="2">
    <source>
        <dbReference type="ARBA" id="ARBA00022448"/>
    </source>
</evidence>
<dbReference type="RefSeq" id="WP_323303940.1">
    <property type="nucleotide sequence ID" value="NZ_JAYGHX010000001.1"/>
</dbReference>
<gene>
    <name evidence="9 11" type="primary">secE</name>
    <name evidence="11" type="ORF">VB738_00905</name>
</gene>
<evidence type="ECO:0000313" key="12">
    <source>
        <dbReference type="Proteomes" id="UP001304461"/>
    </source>
</evidence>
<evidence type="ECO:0000256" key="9">
    <source>
        <dbReference type="HAMAP-Rule" id="MF_00422"/>
    </source>
</evidence>
<protein>
    <recommendedName>
        <fullName evidence="9">Protein translocase subunit SecE</fullName>
    </recommendedName>
</protein>
<dbReference type="InterPro" id="IPR005807">
    <property type="entry name" value="SecE_bac"/>
</dbReference>
<proteinExistence type="inferred from homology"/>
<dbReference type="Proteomes" id="UP001304461">
    <property type="component" value="Unassembled WGS sequence"/>
</dbReference>
<evidence type="ECO:0000256" key="6">
    <source>
        <dbReference type="ARBA" id="ARBA00022989"/>
    </source>
</evidence>
<dbReference type="PANTHER" id="PTHR33910">
    <property type="entry name" value="PROTEIN TRANSLOCASE SUBUNIT SECE"/>
    <property type="match status" value="1"/>
</dbReference>
<comment type="function">
    <text evidence="9">Essential subunit of the Sec protein translocation channel SecYEG. Clamps together the 2 halves of SecY. May contact the channel plug during translocation.</text>
</comment>
<keyword evidence="3 9" id="KW-1003">Cell membrane</keyword>
<dbReference type="InterPro" id="IPR001901">
    <property type="entry name" value="Translocase_SecE/Sec61-g"/>
</dbReference>
<keyword evidence="9" id="KW-0997">Cell inner membrane</keyword>
<evidence type="ECO:0000256" key="10">
    <source>
        <dbReference type="SAM" id="MobiDB-lite"/>
    </source>
</evidence>
<sequence>MSADTRAAIGIHTVDPIPPATTTTSSPDGPLARRNGASEPDDGPDGFPSEESEPTGFVAVTLAELRKVVWPSRQQLFSESVAVILMVSLSAAAIAAIDRFYHWGSTQIFR</sequence>
<evidence type="ECO:0000256" key="4">
    <source>
        <dbReference type="ARBA" id="ARBA00022692"/>
    </source>
</evidence>
<dbReference type="HAMAP" id="MF_00422">
    <property type="entry name" value="SecE"/>
    <property type="match status" value="1"/>
</dbReference>
<keyword evidence="12" id="KW-1185">Reference proteome</keyword>
<name>A0ABU5RNZ3_9CYAN</name>
<evidence type="ECO:0000256" key="1">
    <source>
        <dbReference type="ARBA" id="ARBA00004370"/>
    </source>
</evidence>
<reference evidence="11 12" key="1">
    <citation type="submission" date="2023-12" db="EMBL/GenBank/DDBJ databases">
        <title>Baltic Sea Cyanobacteria.</title>
        <authorList>
            <person name="Delbaje E."/>
            <person name="Fewer D.P."/>
            <person name="Shishido T.K."/>
        </authorList>
    </citation>
    <scope>NUCLEOTIDE SEQUENCE [LARGE SCALE GENOMIC DNA]</scope>
    <source>
        <strain evidence="11 12">UHCC 0139</strain>
    </source>
</reference>
<evidence type="ECO:0000313" key="11">
    <source>
        <dbReference type="EMBL" id="MEA5389807.1"/>
    </source>
</evidence>
<evidence type="ECO:0000256" key="3">
    <source>
        <dbReference type="ARBA" id="ARBA00022475"/>
    </source>
</evidence>
<keyword evidence="5 9" id="KW-0653">Protein transport</keyword>
<evidence type="ECO:0000256" key="8">
    <source>
        <dbReference type="ARBA" id="ARBA00023136"/>
    </source>
</evidence>